<keyword evidence="2" id="KW-1185">Reference proteome</keyword>
<sequence>MRSEVLSGDARAVMLAGFLVYRSIPCFKNPNTHLEGCSSFADLLSRSSQLGIPLRDLLRLVPILLSSASGSQSLLFPLQAFPS</sequence>
<proteinExistence type="predicted"/>
<gene>
    <name evidence="1" type="ORF">ATANTOWER_032397</name>
</gene>
<dbReference type="EMBL" id="JAHUTI010059958">
    <property type="protein sequence ID" value="MED6251536.1"/>
    <property type="molecule type" value="Genomic_DNA"/>
</dbReference>
<comment type="caution">
    <text evidence="1">The sequence shown here is derived from an EMBL/GenBank/DDBJ whole genome shotgun (WGS) entry which is preliminary data.</text>
</comment>
<protein>
    <submittedName>
        <fullName evidence="1">Uncharacterized protein</fullName>
    </submittedName>
</protein>
<reference evidence="1 2" key="1">
    <citation type="submission" date="2021-07" db="EMBL/GenBank/DDBJ databases">
        <authorList>
            <person name="Palmer J.M."/>
        </authorList>
    </citation>
    <scope>NUCLEOTIDE SEQUENCE [LARGE SCALE GENOMIC DNA]</scope>
    <source>
        <strain evidence="1 2">AT_MEX2019</strain>
        <tissue evidence="1">Muscle</tissue>
    </source>
</reference>
<evidence type="ECO:0000313" key="2">
    <source>
        <dbReference type="Proteomes" id="UP001345963"/>
    </source>
</evidence>
<organism evidence="1 2">
    <name type="scientific">Ataeniobius toweri</name>
    <dbReference type="NCBI Taxonomy" id="208326"/>
    <lineage>
        <taxon>Eukaryota</taxon>
        <taxon>Metazoa</taxon>
        <taxon>Chordata</taxon>
        <taxon>Craniata</taxon>
        <taxon>Vertebrata</taxon>
        <taxon>Euteleostomi</taxon>
        <taxon>Actinopterygii</taxon>
        <taxon>Neopterygii</taxon>
        <taxon>Teleostei</taxon>
        <taxon>Neoteleostei</taxon>
        <taxon>Acanthomorphata</taxon>
        <taxon>Ovalentaria</taxon>
        <taxon>Atherinomorphae</taxon>
        <taxon>Cyprinodontiformes</taxon>
        <taxon>Goodeidae</taxon>
        <taxon>Ataeniobius</taxon>
    </lineage>
</organism>
<dbReference type="Proteomes" id="UP001345963">
    <property type="component" value="Unassembled WGS sequence"/>
</dbReference>
<name>A0ABU7BNK5_9TELE</name>
<accession>A0ABU7BNK5</accession>
<evidence type="ECO:0000313" key="1">
    <source>
        <dbReference type="EMBL" id="MED6251536.1"/>
    </source>
</evidence>